<feature type="compositionally biased region" description="Basic and acidic residues" evidence="1">
    <location>
        <begin position="1"/>
        <end position="14"/>
    </location>
</feature>
<proteinExistence type="predicted"/>
<organism evidence="2 3">
    <name type="scientific">Ascaris lumbricoides</name>
    <name type="common">Giant roundworm</name>
    <dbReference type="NCBI Taxonomy" id="6252"/>
    <lineage>
        <taxon>Eukaryota</taxon>
        <taxon>Metazoa</taxon>
        <taxon>Ecdysozoa</taxon>
        <taxon>Nematoda</taxon>
        <taxon>Chromadorea</taxon>
        <taxon>Rhabditida</taxon>
        <taxon>Spirurina</taxon>
        <taxon>Ascaridomorpha</taxon>
        <taxon>Ascaridoidea</taxon>
        <taxon>Ascarididae</taxon>
        <taxon>Ascaris</taxon>
    </lineage>
</organism>
<accession>A0A0M3HQQ8</accession>
<keyword evidence="2" id="KW-1185">Reference proteome</keyword>
<name>A0A0M3HQQ8_ASCLU</name>
<dbReference type="SUPFAM" id="SSF47027">
    <property type="entry name" value="Acyl-CoA binding protein"/>
    <property type="match status" value="1"/>
</dbReference>
<dbReference type="WBParaSite" id="ALUE_0000448101-mRNA-1">
    <property type="protein sequence ID" value="ALUE_0000448101-mRNA-1"/>
    <property type="gene ID" value="ALUE_0000448101"/>
</dbReference>
<feature type="compositionally biased region" description="Low complexity" evidence="1">
    <location>
        <begin position="15"/>
        <end position="24"/>
    </location>
</feature>
<reference evidence="3" key="1">
    <citation type="submission" date="2016-05" db="UniProtKB">
        <authorList>
            <consortium name="WormBaseParasite"/>
        </authorList>
    </citation>
    <scope>IDENTIFICATION</scope>
</reference>
<evidence type="ECO:0000313" key="3">
    <source>
        <dbReference type="WBParaSite" id="ALUE_0000448101-mRNA-1"/>
    </source>
</evidence>
<dbReference type="AlphaFoldDB" id="A0A0M3HQQ8"/>
<evidence type="ECO:0000313" key="2">
    <source>
        <dbReference type="Proteomes" id="UP000036681"/>
    </source>
</evidence>
<protein>
    <submittedName>
        <fullName evidence="3">SRI domain-containing protein</fullName>
    </submittedName>
</protein>
<dbReference type="InterPro" id="IPR035984">
    <property type="entry name" value="Acyl-CoA-binding_sf"/>
</dbReference>
<evidence type="ECO:0000256" key="1">
    <source>
        <dbReference type="SAM" id="MobiDB-lite"/>
    </source>
</evidence>
<dbReference type="Proteomes" id="UP000036681">
    <property type="component" value="Unplaced"/>
</dbReference>
<feature type="region of interest" description="Disordered" evidence="1">
    <location>
        <begin position="1"/>
        <end position="28"/>
    </location>
</feature>
<dbReference type="GO" id="GO:0000062">
    <property type="term" value="F:fatty-acyl-CoA binding"/>
    <property type="evidence" value="ECO:0007669"/>
    <property type="project" value="InterPro"/>
</dbReference>
<sequence length="107" mass="12089">MTAREDGSDVDTKSTSDSSESSSDFANAVDKMSRAGYKGEHGDFEVPREITQQLNALYMQVTVGDYGEKIRRTQFLGKSRIECQREFIKLTNKAITTYGWNPPQGWQ</sequence>